<dbReference type="Proteomes" id="UP000824102">
    <property type="component" value="Unassembled WGS sequence"/>
</dbReference>
<reference evidence="1" key="1">
    <citation type="journal article" date="2021" name="PeerJ">
        <title>Extensive microbial diversity within the chicken gut microbiome revealed by metagenomics and culture.</title>
        <authorList>
            <person name="Gilroy R."/>
            <person name="Ravi A."/>
            <person name="Getino M."/>
            <person name="Pursley I."/>
            <person name="Horton D.L."/>
            <person name="Alikhan N.F."/>
            <person name="Baker D."/>
            <person name="Gharbi K."/>
            <person name="Hall N."/>
            <person name="Watson M."/>
            <person name="Adriaenssens E.M."/>
            <person name="Foster-Nyarko E."/>
            <person name="Jarju S."/>
            <person name="Secka A."/>
            <person name="Antonio M."/>
            <person name="Oren A."/>
            <person name="Chaudhuri R.R."/>
            <person name="La Ragione R."/>
            <person name="Hildebrand F."/>
            <person name="Pallen M.J."/>
        </authorList>
    </citation>
    <scope>NUCLEOTIDE SEQUENCE</scope>
    <source>
        <strain evidence="1">ChiW7-2402</strain>
    </source>
</reference>
<gene>
    <name evidence="1" type="ORF">H9964_05700</name>
</gene>
<comment type="caution">
    <text evidence="1">The sequence shown here is derived from an EMBL/GenBank/DDBJ whole genome shotgun (WGS) entry which is preliminary data.</text>
</comment>
<organism evidence="1 2">
    <name type="scientific">Candidatus Gallimonas intestinavium</name>
    <dbReference type="NCBI Taxonomy" id="2838603"/>
    <lineage>
        <taxon>Bacteria</taxon>
        <taxon>Bacillati</taxon>
        <taxon>Bacillota</taxon>
        <taxon>Clostridia</taxon>
        <taxon>Candidatus Gallimonas</taxon>
    </lineage>
</organism>
<reference evidence="1" key="2">
    <citation type="submission" date="2021-04" db="EMBL/GenBank/DDBJ databases">
        <authorList>
            <person name="Gilroy R."/>
        </authorList>
    </citation>
    <scope>NUCLEOTIDE SEQUENCE</scope>
    <source>
        <strain evidence="1">ChiW7-2402</strain>
    </source>
</reference>
<protein>
    <submittedName>
        <fullName evidence="1">Uncharacterized protein</fullName>
    </submittedName>
</protein>
<evidence type="ECO:0000313" key="1">
    <source>
        <dbReference type="EMBL" id="HIZ73053.1"/>
    </source>
</evidence>
<name>A0A9D2G5L5_9FIRM</name>
<dbReference type="AlphaFoldDB" id="A0A9D2G5L5"/>
<accession>A0A9D2G5L5</accession>
<proteinExistence type="predicted"/>
<sequence>MSSQYHLGKGLHDAEVMKINEIQLLYDYHEKNPRRNYLEIELNSSQALFDRNIKAVRLYNYKIIEGDLTLIGTWWLDDQIVSQGSFLVVKMQFRSQCAIHKLTVKCSDYELIK</sequence>
<evidence type="ECO:0000313" key="2">
    <source>
        <dbReference type="Proteomes" id="UP000824102"/>
    </source>
</evidence>
<dbReference type="EMBL" id="DXBB01000077">
    <property type="protein sequence ID" value="HIZ73053.1"/>
    <property type="molecule type" value="Genomic_DNA"/>
</dbReference>